<proteinExistence type="predicted"/>
<reference evidence="1" key="1">
    <citation type="submission" date="2021-06" db="EMBL/GenBank/DDBJ databases">
        <authorList>
            <person name="Kallberg Y."/>
            <person name="Tangrot J."/>
            <person name="Rosling A."/>
        </authorList>
    </citation>
    <scope>NUCLEOTIDE SEQUENCE</scope>
    <source>
        <strain evidence="1">87-6 pot B 2015</strain>
    </source>
</reference>
<dbReference type="EMBL" id="CAJVPP010000727">
    <property type="protein sequence ID" value="CAG8507251.1"/>
    <property type="molecule type" value="Genomic_DNA"/>
</dbReference>
<organism evidence="1 2">
    <name type="scientific">Funneliformis mosseae</name>
    <name type="common">Endomycorrhizal fungus</name>
    <name type="synonym">Glomus mosseae</name>
    <dbReference type="NCBI Taxonomy" id="27381"/>
    <lineage>
        <taxon>Eukaryota</taxon>
        <taxon>Fungi</taxon>
        <taxon>Fungi incertae sedis</taxon>
        <taxon>Mucoromycota</taxon>
        <taxon>Glomeromycotina</taxon>
        <taxon>Glomeromycetes</taxon>
        <taxon>Glomerales</taxon>
        <taxon>Glomeraceae</taxon>
        <taxon>Funneliformis</taxon>
    </lineage>
</organism>
<feature type="non-terminal residue" evidence="1">
    <location>
        <position position="1"/>
    </location>
</feature>
<comment type="caution">
    <text evidence="1">The sequence shown here is derived from an EMBL/GenBank/DDBJ whole genome shotgun (WGS) entry which is preliminary data.</text>
</comment>
<protein>
    <submittedName>
        <fullName evidence="1">1170_t:CDS:1</fullName>
    </submittedName>
</protein>
<keyword evidence="2" id="KW-1185">Reference proteome</keyword>
<evidence type="ECO:0000313" key="2">
    <source>
        <dbReference type="Proteomes" id="UP000789375"/>
    </source>
</evidence>
<name>A0A9N9F3U4_FUNMO</name>
<gene>
    <name evidence="1" type="ORF">FMOSSE_LOCUS4346</name>
</gene>
<accession>A0A9N9F3U4</accession>
<evidence type="ECO:0000313" key="1">
    <source>
        <dbReference type="EMBL" id="CAG8507251.1"/>
    </source>
</evidence>
<dbReference type="AlphaFoldDB" id="A0A9N9F3U4"/>
<sequence>AFSWSLGDIIEVNIKNNNYEQAKIITTNLDYSKFIICLLDSSFSNELQVDYSSLRLLMPIKLNWKINDYCEFKSPKDNK</sequence>
<dbReference type="Proteomes" id="UP000789375">
    <property type="component" value="Unassembled WGS sequence"/>
</dbReference>